<dbReference type="Gene3D" id="1.25.40.10">
    <property type="entry name" value="Tetratricopeptide repeat domain"/>
    <property type="match status" value="2"/>
</dbReference>
<dbReference type="Proteomes" id="UP000308901">
    <property type="component" value="Unassembled WGS sequence"/>
</dbReference>
<dbReference type="InterPro" id="IPR019734">
    <property type="entry name" value="TPR_rpt"/>
</dbReference>
<keyword evidence="2" id="KW-0472">Membrane</keyword>
<protein>
    <submittedName>
        <fullName evidence="3">Tetratricopeptide repeat protein</fullName>
    </submittedName>
</protein>
<dbReference type="AlphaFoldDB" id="A0A5R8XZA1"/>
<dbReference type="SUPFAM" id="SSF81901">
    <property type="entry name" value="HCP-like"/>
    <property type="match status" value="1"/>
</dbReference>
<organism evidence="3 4">
    <name type="scientific">Arcobacter arenosus</name>
    <dbReference type="NCBI Taxonomy" id="2576037"/>
    <lineage>
        <taxon>Bacteria</taxon>
        <taxon>Pseudomonadati</taxon>
        <taxon>Campylobacterota</taxon>
        <taxon>Epsilonproteobacteria</taxon>
        <taxon>Campylobacterales</taxon>
        <taxon>Arcobacteraceae</taxon>
        <taxon>Arcobacter</taxon>
    </lineage>
</organism>
<dbReference type="SUPFAM" id="SSF48452">
    <property type="entry name" value="TPR-like"/>
    <property type="match status" value="1"/>
</dbReference>
<dbReference type="SMART" id="SM00028">
    <property type="entry name" value="TPR"/>
    <property type="match status" value="4"/>
</dbReference>
<dbReference type="Pfam" id="PF00515">
    <property type="entry name" value="TPR_1"/>
    <property type="match status" value="1"/>
</dbReference>
<evidence type="ECO:0000313" key="3">
    <source>
        <dbReference type="EMBL" id="TLP37005.1"/>
    </source>
</evidence>
<gene>
    <name evidence="3" type="ORF">FDK22_12225</name>
</gene>
<evidence type="ECO:0000313" key="4">
    <source>
        <dbReference type="Proteomes" id="UP000308901"/>
    </source>
</evidence>
<comment type="caution">
    <text evidence="3">The sequence shown here is derived from an EMBL/GenBank/DDBJ whole genome shotgun (WGS) entry which is preliminary data.</text>
</comment>
<evidence type="ECO:0000256" key="1">
    <source>
        <dbReference type="PROSITE-ProRule" id="PRU00339"/>
    </source>
</evidence>
<accession>A0A5R8XZA1</accession>
<keyword evidence="2" id="KW-1133">Transmembrane helix</keyword>
<sequence length="677" mass="81021">MLKLIQWFRFYVLNKFLFIFIVILISSNNLFSKDELTESQPEILFKFDNLKKTQEKFKLQLEFNKGILHLEKGEYKEAIKIFKETSSLLKIPSFLNIGIAYYKLNQIENALLYLNNIFEFKDAVRTNTYSYISTCFYLYQIKKDRQYLETIIEVTSKYKNLTEHSKRMVADTYIILKDYERALKILNSMEFPMQLKIAMLYLKLHDYSSAEQRLEKAKAETLNPERKNIILWLMVYRDLKSNELEKLKEHIEEIRKVKEYFKTNLDYPLEIYFNKNKYTAKEYLKFITQFDSNRKTDFLFYFAPFIFSDNEEILYDISKGFIFKNRQNVESLERMVKYNSRFIDILKEDPITRVNKLKDYITDNSNSYVYYNLALCYAQIDDFHKAYKFFTKAYKLNPGNKLYAVMTIISANRINEKISDLEYIEQNIRSDEGMYRYFGQEVYKIFINEKFENQFAPLNYRDTIFYKSLDYLIKLSENNIDINHPLFKDHYKDPLVYLIKSTIRRDGENDYNYFARLQDYTPLKINSNFLQAPIVVTRYYIDLLKAIGLFEKADLNLTNDENPSYLRTRALMFLHEGKPLEALNILEDLQKRYKLEDKYTMYLIVAAYLEADRLNEASLQISLIKAILKDSSADFLTGVQLIQELKLGSVSQYFNKPYLDDLIDFKIDKFDELLESL</sequence>
<name>A0A5R8XZA1_9BACT</name>
<proteinExistence type="predicted"/>
<dbReference type="OrthoDB" id="5346105at2"/>
<keyword evidence="4" id="KW-1185">Reference proteome</keyword>
<feature type="repeat" description="TPR" evidence="1">
    <location>
        <begin position="367"/>
        <end position="400"/>
    </location>
</feature>
<keyword evidence="2" id="KW-0812">Transmembrane</keyword>
<dbReference type="EMBL" id="VANU01000005">
    <property type="protein sequence ID" value="TLP37005.1"/>
    <property type="molecule type" value="Genomic_DNA"/>
</dbReference>
<dbReference type="PROSITE" id="PS50293">
    <property type="entry name" value="TPR_REGION"/>
    <property type="match status" value="1"/>
</dbReference>
<reference evidence="3 4" key="1">
    <citation type="submission" date="2019-05" db="EMBL/GenBank/DDBJ databases">
        <title>Arcobacter sp. nov., isolated from sea sediment.</title>
        <authorList>
            <person name="Kim W."/>
        </authorList>
    </citation>
    <scope>NUCLEOTIDE SEQUENCE [LARGE SCALE GENOMIC DNA]</scope>
    <source>
        <strain evidence="3 4">CAU 1517</strain>
    </source>
</reference>
<dbReference type="InterPro" id="IPR011990">
    <property type="entry name" value="TPR-like_helical_dom_sf"/>
</dbReference>
<keyword evidence="1" id="KW-0802">TPR repeat</keyword>
<evidence type="ECO:0000256" key="2">
    <source>
        <dbReference type="SAM" id="Phobius"/>
    </source>
</evidence>
<feature type="transmembrane region" description="Helical" evidence="2">
    <location>
        <begin position="12"/>
        <end position="31"/>
    </location>
</feature>
<dbReference type="PROSITE" id="PS50005">
    <property type="entry name" value="TPR"/>
    <property type="match status" value="1"/>
</dbReference>